<dbReference type="InterPro" id="IPR029052">
    <property type="entry name" value="Metallo-depent_PP-like"/>
</dbReference>
<organism evidence="3 4">
    <name type="scientific">Dryococelus australis</name>
    <dbReference type="NCBI Taxonomy" id="614101"/>
    <lineage>
        <taxon>Eukaryota</taxon>
        <taxon>Metazoa</taxon>
        <taxon>Ecdysozoa</taxon>
        <taxon>Arthropoda</taxon>
        <taxon>Hexapoda</taxon>
        <taxon>Insecta</taxon>
        <taxon>Pterygota</taxon>
        <taxon>Neoptera</taxon>
        <taxon>Polyneoptera</taxon>
        <taxon>Phasmatodea</taxon>
        <taxon>Verophasmatodea</taxon>
        <taxon>Anareolatae</taxon>
        <taxon>Phasmatidae</taxon>
        <taxon>Eurycanthinae</taxon>
        <taxon>Dryococelus</taxon>
    </lineage>
</organism>
<evidence type="ECO:0000313" key="3">
    <source>
        <dbReference type="EMBL" id="KAJ8894389.1"/>
    </source>
</evidence>
<name>A0ABQ9ICJ7_9NEOP</name>
<evidence type="ECO:0000256" key="2">
    <source>
        <dbReference type="ARBA" id="ARBA00023180"/>
    </source>
</evidence>
<accession>A0ABQ9ICJ7</accession>
<evidence type="ECO:0000313" key="4">
    <source>
        <dbReference type="Proteomes" id="UP001159363"/>
    </source>
</evidence>
<proteinExistence type="predicted"/>
<dbReference type="PANTHER" id="PTHR10340:SF29">
    <property type="entry name" value="SPHINGOMYELIN PHOSPHODIESTERASE"/>
    <property type="match status" value="1"/>
</dbReference>
<keyword evidence="1" id="KW-0378">Hydrolase</keyword>
<dbReference type="Proteomes" id="UP001159363">
    <property type="component" value="Chromosome 2"/>
</dbReference>
<protein>
    <submittedName>
        <fullName evidence="3">Uncharacterized protein</fullName>
    </submittedName>
</protein>
<dbReference type="SUPFAM" id="SSF56300">
    <property type="entry name" value="Metallo-dependent phosphatases"/>
    <property type="match status" value="2"/>
</dbReference>
<evidence type="ECO:0000256" key="1">
    <source>
        <dbReference type="ARBA" id="ARBA00022801"/>
    </source>
</evidence>
<reference evidence="3 4" key="1">
    <citation type="submission" date="2023-02" db="EMBL/GenBank/DDBJ databases">
        <title>LHISI_Scaffold_Assembly.</title>
        <authorList>
            <person name="Stuart O.P."/>
            <person name="Cleave R."/>
            <person name="Magrath M.J.L."/>
            <person name="Mikheyev A.S."/>
        </authorList>
    </citation>
    <scope>NUCLEOTIDE SEQUENCE [LARGE SCALE GENOMIC DNA]</scope>
    <source>
        <strain evidence="3">Daus_M_001</strain>
        <tissue evidence="3">Leg muscle</tissue>
    </source>
</reference>
<sequence>MCSLPSWLLYESEDPYGQLKWLAETLLQAEKDQEKVHILYHIPTGSKDCVRTWSREFHKIIDRKRFSCNIPLTEVVEVSSKAKWVRFPAGSFQNFRVWKSPMVRGGYFWGISRFPCPCITALAHLRLVSPSSTPKTSLLRAVQTFESTITAQFNGHTHFDEFHVYYDIKNSSRANNVALNGGSVTSYENVNMNYKIYSVDPSSWYVIDGQSWVFNLTEANLHPGENPKWYKLYSYSEAFGVRSLVPSEVDSLVKRMSEDPNLLQKYNRRDSRILQDWLEIHSPFQHEHNLHSLSSGISAESRVNCDNAQAIGETALQAIVGKTFAEAKISRKARLIPFRNKNPGAGSAGMRRSCPCIVFGEQAMATTSQEGFLSNKNNKGHLIAMLKLRLVEASVRVVQAKYDADILTVTIALDIELSENTAILVGIDTDLLVMLIYRNRPNGNVKVLQPSTNITSAKVYDITANQKYIGDMQSDVLFTHAVTRGDKTSAIYGKGKIEANKLLQKNACLRSNVVNIFNRPASRLEEVANTCKRFVRALYPGGDKCDNIDDLRLHLYNRTVTRQALTSFSELAVIFPTIAALYQHSLRTYLQVDPTVYVYYVKDASPSLRTGCDNDCLKSRLCDIATSDSSDSAQCSQLLRKFDELLLPTTTVPTLLTTGASASGGNCINTMRHLHLIIVALITAAAGRLSYKLR</sequence>
<dbReference type="PANTHER" id="PTHR10340">
    <property type="entry name" value="SPHINGOMYELIN PHOSPHODIESTERASE"/>
    <property type="match status" value="1"/>
</dbReference>
<dbReference type="EMBL" id="JARBHB010000002">
    <property type="protein sequence ID" value="KAJ8894389.1"/>
    <property type="molecule type" value="Genomic_DNA"/>
</dbReference>
<keyword evidence="2" id="KW-0325">Glycoprotein</keyword>
<gene>
    <name evidence="3" type="ORF">PR048_007040</name>
</gene>
<keyword evidence="4" id="KW-1185">Reference proteome</keyword>
<comment type="caution">
    <text evidence="3">The sequence shown here is derived from an EMBL/GenBank/DDBJ whole genome shotgun (WGS) entry which is preliminary data.</text>
</comment>